<dbReference type="GO" id="GO:0022857">
    <property type="term" value="F:transmembrane transporter activity"/>
    <property type="evidence" value="ECO:0007669"/>
    <property type="project" value="InterPro"/>
</dbReference>
<dbReference type="PANTHER" id="PTHR47089:SF1">
    <property type="entry name" value="GUANOSINE ABC TRANSPORTER PERMEASE PROTEIN NUPP"/>
    <property type="match status" value="1"/>
</dbReference>
<feature type="region of interest" description="Disordered" evidence="6">
    <location>
        <begin position="447"/>
        <end position="472"/>
    </location>
</feature>
<dbReference type="GO" id="GO:0005886">
    <property type="term" value="C:plasma membrane"/>
    <property type="evidence" value="ECO:0007669"/>
    <property type="project" value="UniProtKB-SubCell"/>
</dbReference>
<feature type="compositionally biased region" description="Gly residues" evidence="6">
    <location>
        <begin position="457"/>
        <end position="472"/>
    </location>
</feature>
<reference evidence="8" key="1">
    <citation type="submission" date="2022-09" db="EMBL/GenBank/DDBJ databases">
        <title>Diverse halophilic archaea isolated from saline environments.</title>
        <authorList>
            <person name="Cui H.-L."/>
        </authorList>
    </citation>
    <scope>NUCLEOTIDE SEQUENCE</scope>
    <source>
        <strain evidence="8">ZS-35-S2</strain>
    </source>
</reference>
<evidence type="ECO:0000256" key="1">
    <source>
        <dbReference type="ARBA" id="ARBA00004651"/>
    </source>
</evidence>
<evidence type="ECO:0000256" key="4">
    <source>
        <dbReference type="ARBA" id="ARBA00022989"/>
    </source>
</evidence>
<dbReference type="InterPro" id="IPR001851">
    <property type="entry name" value="ABC_transp_permease"/>
</dbReference>
<name>A0A9E7UCL9_9EURY</name>
<feature type="transmembrane region" description="Helical" evidence="7">
    <location>
        <begin position="368"/>
        <end position="391"/>
    </location>
</feature>
<keyword evidence="4 7" id="KW-1133">Transmembrane helix</keyword>
<dbReference type="Proteomes" id="UP001057580">
    <property type="component" value="Chromosome"/>
</dbReference>
<protein>
    <submittedName>
        <fullName evidence="8">ABC transporter permease</fullName>
    </submittedName>
</protein>
<feature type="transmembrane region" description="Helical" evidence="7">
    <location>
        <begin position="411"/>
        <end position="429"/>
    </location>
</feature>
<evidence type="ECO:0000256" key="6">
    <source>
        <dbReference type="SAM" id="MobiDB-lite"/>
    </source>
</evidence>
<keyword evidence="9" id="KW-1185">Reference proteome</keyword>
<feature type="transmembrane region" description="Helical" evidence="7">
    <location>
        <begin position="333"/>
        <end position="356"/>
    </location>
</feature>
<dbReference type="KEGG" id="ssai:N0B31_08930"/>
<dbReference type="PANTHER" id="PTHR47089">
    <property type="entry name" value="ABC TRANSPORTER, PERMEASE PROTEIN"/>
    <property type="match status" value="1"/>
</dbReference>
<comment type="subcellular location">
    <subcellularLocation>
        <location evidence="1">Cell membrane</location>
        <topology evidence="1">Multi-pass membrane protein</topology>
    </subcellularLocation>
</comment>
<dbReference type="GeneID" id="74942542"/>
<dbReference type="Pfam" id="PF02653">
    <property type="entry name" value="BPD_transp_2"/>
    <property type="match status" value="1"/>
</dbReference>
<proteinExistence type="predicted"/>
<organism evidence="8 9">
    <name type="scientific">Salinirubellus salinus</name>
    <dbReference type="NCBI Taxonomy" id="1364945"/>
    <lineage>
        <taxon>Archaea</taxon>
        <taxon>Methanobacteriati</taxon>
        <taxon>Methanobacteriota</taxon>
        <taxon>Stenosarchaea group</taxon>
        <taxon>Halobacteria</taxon>
        <taxon>Halobacteriales</taxon>
        <taxon>Natronomonadaceae</taxon>
        <taxon>Salinirubellus</taxon>
    </lineage>
</organism>
<evidence type="ECO:0000256" key="3">
    <source>
        <dbReference type="ARBA" id="ARBA00022692"/>
    </source>
</evidence>
<feature type="transmembrane region" description="Helical" evidence="7">
    <location>
        <begin position="144"/>
        <end position="163"/>
    </location>
</feature>
<feature type="transmembrane region" description="Helical" evidence="7">
    <location>
        <begin position="284"/>
        <end position="303"/>
    </location>
</feature>
<keyword evidence="3 7" id="KW-0812">Transmembrane</keyword>
<evidence type="ECO:0000256" key="5">
    <source>
        <dbReference type="ARBA" id="ARBA00023136"/>
    </source>
</evidence>
<keyword evidence="5 7" id="KW-0472">Membrane</keyword>
<dbReference type="AlphaFoldDB" id="A0A9E7UCL9"/>
<dbReference type="RefSeq" id="WP_260643517.1">
    <property type="nucleotide sequence ID" value="NZ_CP104003.1"/>
</dbReference>
<sequence>MSGDDSTVDDLRTRVRAGLIRLGQASATERIALSLAALALSIAVGTLLILVAGRATTCQTAAFTLTHPTPFGLPRLFSMGFCFDPVQVFDRLFLGALGDPIQEDWQLLTVGFDPFVFYFDLNPFAADYSPLNAQMAVTLRQTTVLVFTGLSVAIAFKAGIFNIGSQGQLVVGGLATAVTLLAAEGAVTGALGQGLGAVLVLVPLGVLVGALVGGFYGAIPGALKAYAEANEVITTIMLNFVATGVVFFLVSNYFRNPDSQAVETAPLGSASTFPPLLFEARDDFSLVALLFGVALMGALYYLLEYTSFGYDVRTSGIQPEAAEYGGVDAKRTIVSSMTISGALAGIGGAVYVMMILGKYQTGVPAFGFDGITVSILAGNNPLGVGFAAFLFGTLKSGSTVVQFATDVPPQLVAVLRGLIILFVAMPEFFRMIGRRLASVGGRRQDSGVAVATDGSGVTAGGEPGGPGGEADE</sequence>
<gene>
    <name evidence="8" type="ORF">N0B31_08930</name>
</gene>
<dbReference type="EMBL" id="CP104003">
    <property type="protein sequence ID" value="UWM56403.1"/>
    <property type="molecule type" value="Genomic_DNA"/>
</dbReference>
<evidence type="ECO:0000313" key="8">
    <source>
        <dbReference type="EMBL" id="UWM56403.1"/>
    </source>
</evidence>
<evidence type="ECO:0000313" key="9">
    <source>
        <dbReference type="Proteomes" id="UP001057580"/>
    </source>
</evidence>
<dbReference type="CDD" id="cd06580">
    <property type="entry name" value="TM_PBP1_transp_TpRbsC_like"/>
    <property type="match status" value="1"/>
</dbReference>
<feature type="transmembrane region" description="Helical" evidence="7">
    <location>
        <begin position="231"/>
        <end position="250"/>
    </location>
</feature>
<accession>A0A9E7UCL9</accession>
<feature type="transmembrane region" description="Helical" evidence="7">
    <location>
        <begin position="31"/>
        <end position="52"/>
    </location>
</feature>
<evidence type="ECO:0000256" key="7">
    <source>
        <dbReference type="SAM" id="Phobius"/>
    </source>
</evidence>
<evidence type="ECO:0000256" key="2">
    <source>
        <dbReference type="ARBA" id="ARBA00022475"/>
    </source>
</evidence>
<keyword evidence="2" id="KW-1003">Cell membrane</keyword>
<feature type="transmembrane region" description="Helical" evidence="7">
    <location>
        <begin position="198"/>
        <end position="219"/>
    </location>
</feature>